<sequence>MQKSRERNSDRVYILVPFRQWSTADSILVAQHKWLFKTNEGLKAKAWEPTHSFADESCRDNDRLG</sequence>
<accession>A0A5C6CSK8</accession>
<protein>
    <submittedName>
        <fullName evidence="1">Uncharacterized protein</fullName>
    </submittedName>
</protein>
<reference evidence="1 2" key="1">
    <citation type="submission" date="2019-02" db="EMBL/GenBank/DDBJ databases">
        <title>Deep-cultivation of Planctomycetes and their phenomic and genomic characterization uncovers novel biology.</title>
        <authorList>
            <person name="Wiegand S."/>
            <person name="Jogler M."/>
            <person name="Boedeker C."/>
            <person name="Pinto D."/>
            <person name="Vollmers J."/>
            <person name="Rivas-Marin E."/>
            <person name="Kohn T."/>
            <person name="Peeters S.H."/>
            <person name="Heuer A."/>
            <person name="Rast P."/>
            <person name="Oberbeckmann S."/>
            <person name="Bunk B."/>
            <person name="Jeske O."/>
            <person name="Meyerdierks A."/>
            <person name="Storesund J.E."/>
            <person name="Kallscheuer N."/>
            <person name="Luecker S."/>
            <person name="Lage O.M."/>
            <person name="Pohl T."/>
            <person name="Merkel B.J."/>
            <person name="Hornburger P."/>
            <person name="Mueller R.-W."/>
            <person name="Bruemmer F."/>
            <person name="Labrenz M."/>
            <person name="Spormann A.M."/>
            <person name="Op Den Camp H."/>
            <person name="Overmann J."/>
            <person name="Amann R."/>
            <person name="Jetten M.S.M."/>
            <person name="Mascher T."/>
            <person name="Medema M.H."/>
            <person name="Devos D.P."/>
            <person name="Kaster A.-K."/>
            <person name="Ovreas L."/>
            <person name="Rohde M."/>
            <person name="Galperin M.Y."/>
            <person name="Jogler C."/>
        </authorList>
    </citation>
    <scope>NUCLEOTIDE SEQUENCE [LARGE SCALE GENOMIC DNA]</scope>
    <source>
        <strain evidence="1 2">Pla52o</strain>
    </source>
</reference>
<organism evidence="1 2">
    <name type="scientific">Novipirellula galeiformis</name>
    <dbReference type="NCBI Taxonomy" id="2528004"/>
    <lineage>
        <taxon>Bacteria</taxon>
        <taxon>Pseudomonadati</taxon>
        <taxon>Planctomycetota</taxon>
        <taxon>Planctomycetia</taxon>
        <taxon>Pirellulales</taxon>
        <taxon>Pirellulaceae</taxon>
        <taxon>Novipirellula</taxon>
    </lineage>
</organism>
<comment type="caution">
    <text evidence="1">The sequence shown here is derived from an EMBL/GenBank/DDBJ whole genome shotgun (WGS) entry which is preliminary data.</text>
</comment>
<keyword evidence="2" id="KW-1185">Reference proteome</keyword>
<dbReference type="EMBL" id="SJPT01000001">
    <property type="protein sequence ID" value="TWU26544.1"/>
    <property type="molecule type" value="Genomic_DNA"/>
</dbReference>
<proteinExistence type="predicted"/>
<gene>
    <name evidence="1" type="ORF">Pla52o_03970</name>
</gene>
<evidence type="ECO:0000313" key="1">
    <source>
        <dbReference type="EMBL" id="TWU26544.1"/>
    </source>
</evidence>
<name>A0A5C6CSK8_9BACT</name>
<dbReference type="AlphaFoldDB" id="A0A5C6CSK8"/>
<evidence type="ECO:0000313" key="2">
    <source>
        <dbReference type="Proteomes" id="UP000316304"/>
    </source>
</evidence>
<dbReference type="Proteomes" id="UP000316304">
    <property type="component" value="Unassembled WGS sequence"/>
</dbReference>